<gene>
    <name evidence="4" type="ORF">SOCE26_019170</name>
</gene>
<protein>
    <recommendedName>
        <fullName evidence="6">UTP--glucose-1-phosphate uridylyltransferase</fullName>
    </recommendedName>
</protein>
<evidence type="ECO:0000256" key="2">
    <source>
        <dbReference type="ARBA" id="ARBA00022679"/>
    </source>
</evidence>
<organism evidence="4 5">
    <name type="scientific">Sorangium cellulosum</name>
    <name type="common">Polyangium cellulosum</name>
    <dbReference type="NCBI Taxonomy" id="56"/>
    <lineage>
        <taxon>Bacteria</taxon>
        <taxon>Pseudomonadati</taxon>
        <taxon>Myxococcota</taxon>
        <taxon>Polyangia</taxon>
        <taxon>Polyangiales</taxon>
        <taxon>Polyangiaceae</taxon>
        <taxon>Sorangium</taxon>
    </lineage>
</organism>
<proteinExistence type="inferred from homology"/>
<dbReference type="InterPro" id="IPR002618">
    <property type="entry name" value="UDPGP_fam"/>
</dbReference>
<evidence type="ECO:0000313" key="4">
    <source>
        <dbReference type="EMBL" id="AUX40516.1"/>
    </source>
</evidence>
<dbReference type="Gene3D" id="3.90.550.10">
    <property type="entry name" value="Spore Coat Polysaccharide Biosynthesis Protein SpsA, Chain A"/>
    <property type="match status" value="1"/>
</dbReference>
<dbReference type="EMBL" id="CP012673">
    <property type="protein sequence ID" value="AUX40516.1"/>
    <property type="molecule type" value="Genomic_DNA"/>
</dbReference>
<dbReference type="AlphaFoldDB" id="A0A2L0EMJ6"/>
<evidence type="ECO:0000256" key="1">
    <source>
        <dbReference type="ARBA" id="ARBA00010401"/>
    </source>
</evidence>
<dbReference type="Pfam" id="PF01704">
    <property type="entry name" value="UDPGP"/>
    <property type="match status" value="1"/>
</dbReference>
<dbReference type="InterPro" id="IPR029044">
    <property type="entry name" value="Nucleotide-diphossugar_trans"/>
</dbReference>
<dbReference type="SUPFAM" id="SSF53448">
    <property type="entry name" value="Nucleotide-diphospho-sugar transferases"/>
    <property type="match status" value="1"/>
</dbReference>
<dbReference type="PANTHER" id="PTHR43511">
    <property type="match status" value="1"/>
</dbReference>
<evidence type="ECO:0000256" key="3">
    <source>
        <dbReference type="ARBA" id="ARBA00022695"/>
    </source>
</evidence>
<keyword evidence="3" id="KW-0548">Nucleotidyltransferase</keyword>
<dbReference type="GO" id="GO:0006011">
    <property type="term" value="P:UDP-alpha-D-glucose metabolic process"/>
    <property type="evidence" value="ECO:0007669"/>
    <property type="project" value="InterPro"/>
</dbReference>
<keyword evidence="2" id="KW-0808">Transferase</keyword>
<evidence type="ECO:0000313" key="5">
    <source>
        <dbReference type="Proteomes" id="UP000238348"/>
    </source>
</evidence>
<sequence length="426" mass="46188">MADWAAAGALAASTGMVRALFALSTPRGSRRSTRDRRLRSRSPRAFEEVVTALQEQIAALPTSLLERLRARGFDPDRVARWAASIGKDRDARNRLPGTVEPPAPGDVVAMPAEGTPEHARCREAGLAALRRGEVALCVLAGGMATRMGGVVKALVEVLPGRTFLDLRLAESDHLRRTLGAPVPLWLMTSEATNGPIREALGARLQEGDDRCTTFEQHVSLRLTPEGGLFLDERGEPSVYATGHGDLPDALRESGLLGRFIARGGKIVWIANLDNLGATVDPVILGWHLGHGGPLTVEVVDKGGDKGGGPMRWNGRPVIAEDFRLPIGFDPKVVPVFNTNTFLASAEALAALRMEWVYVEVEKTVGDRKAVQFERILNEITFGLPARFLRVPREGLGARFLPVKDAEELERRRPSIEAIARARGILG</sequence>
<dbReference type="GO" id="GO:0003983">
    <property type="term" value="F:UTP:glucose-1-phosphate uridylyltransferase activity"/>
    <property type="evidence" value="ECO:0007669"/>
    <property type="project" value="InterPro"/>
</dbReference>
<dbReference type="InterPro" id="IPR016267">
    <property type="entry name" value="UDPGP_trans"/>
</dbReference>
<reference evidence="4 5" key="1">
    <citation type="submission" date="2015-09" db="EMBL/GenBank/DDBJ databases">
        <title>Sorangium comparison.</title>
        <authorList>
            <person name="Zaburannyi N."/>
            <person name="Bunk B."/>
            <person name="Overmann J."/>
            <person name="Mueller R."/>
        </authorList>
    </citation>
    <scope>NUCLEOTIDE SEQUENCE [LARGE SCALE GENOMIC DNA]</scope>
    <source>
        <strain evidence="4 5">So ce26</strain>
    </source>
</reference>
<accession>A0A2L0EMJ6</accession>
<name>A0A2L0EMJ6_SORCE</name>
<evidence type="ECO:0008006" key="6">
    <source>
        <dbReference type="Google" id="ProtNLM"/>
    </source>
</evidence>
<comment type="similarity">
    <text evidence="1">Belongs to the UDPGP type 1 family.</text>
</comment>
<dbReference type="Proteomes" id="UP000238348">
    <property type="component" value="Chromosome"/>
</dbReference>